<keyword evidence="2" id="KW-0677">Repeat</keyword>
<dbReference type="EMBL" id="JBJQOH010000002">
    <property type="protein sequence ID" value="KAL3698147.1"/>
    <property type="molecule type" value="Genomic_DNA"/>
</dbReference>
<organism evidence="5 6">
    <name type="scientific">Riccia sorocarpa</name>
    <dbReference type="NCBI Taxonomy" id="122646"/>
    <lineage>
        <taxon>Eukaryota</taxon>
        <taxon>Viridiplantae</taxon>
        <taxon>Streptophyta</taxon>
        <taxon>Embryophyta</taxon>
        <taxon>Marchantiophyta</taxon>
        <taxon>Marchantiopsida</taxon>
        <taxon>Marchantiidae</taxon>
        <taxon>Marchantiales</taxon>
        <taxon>Ricciaceae</taxon>
        <taxon>Riccia</taxon>
    </lineage>
</organism>
<comment type="caution">
    <text evidence="5">The sequence shown here is derived from an EMBL/GenBank/DDBJ whole genome shotgun (WGS) entry which is preliminary data.</text>
</comment>
<feature type="region of interest" description="Disordered" evidence="3">
    <location>
        <begin position="1"/>
        <end position="26"/>
    </location>
</feature>
<evidence type="ECO:0000259" key="4">
    <source>
        <dbReference type="Pfam" id="PF04927"/>
    </source>
</evidence>
<feature type="compositionally biased region" description="Basic and acidic residues" evidence="3">
    <location>
        <begin position="1"/>
        <end position="11"/>
    </location>
</feature>
<evidence type="ECO:0000256" key="3">
    <source>
        <dbReference type="SAM" id="MobiDB-lite"/>
    </source>
</evidence>
<evidence type="ECO:0000313" key="5">
    <source>
        <dbReference type="EMBL" id="KAL3698147.1"/>
    </source>
</evidence>
<accession>A0ABD3I367</accession>
<name>A0ABD3I367_9MARC</name>
<reference evidence="5 6" key="1">
    <citation type="submission" date="2024-09" db="EMBL/GenBank/DDBJ databases">
        <title>Chromosome-scale assembly of Riccia sorocarpa.</title>
        <authorList>
            <person name="Paukszto L."/>
        </authorList>
    </citation>
    <scope>NUCLEOTIDE SEQUENCE [LARGE SCALE GENOMIC DNA]</scope>
    <source>
        <strain evidence="5">LP-2024</strain>
        <tissue evidence="5">Aerial parts of the thallus</tissue>
    </source>
</reference>
<dbReference type="PANTHER" id="PTHR31174">
    <property type="entry name" value="SEED MATURATION FAMILY PROTEIN"/>
    <property type="match status" value="1"/>
</dbReference>
<dbReference type="InterPro" id="IPR042971">
    <property type="entry name" value="LEA_SMP"/>
</dbReference>
<dbReference type="InterPro" id="IPR007011">
    <property type="entry name" value="LEA_SMP_dom"/>
</dbReference>
<feature type="domain" description="SMP" evidence="4">
    <location>
        <begin position="25"/>
        <end position="75"/>
    </location>
</feature>
<dbReference type="PANTHER" id="PTHR31174:SF7">
    <property type="entry name" value="LATE EMBRYOGENESIS ABUNDANT PROTEIN 31-RELATED"/>
    <property type="match status" value="1"/>
</dbReference>
<proteinExistence type="inferred from homology"/>
<dbReference type="AlphaFoldDB" id="A0ABD3I367"/>
<dbReference type="Proteomes" id="UP001633002">
    <property type="component" value="Unassembled WGS sequence"/>
</dbReference>
<sequence>MSSTQERRPKDATGFTTTEEDTKPITIGEALEVAGDRLADKPLSESDVRAIQSAESRATGTGTNVRRGIAATAQAFLDTPAIGGDDVKVGEVLSYASIQLPHDKPVTPEDASVVRSAEIRNSPTLEASEGGIAVTISQAAAVNKSAGLV</sequence>
<comment type="similarity">
    <text evidence="1">Belongs to the LEA type SMP family.</text>
</comment>
<keyword evidence="6" id="KW-1185">Reference proteome</keyword>
<evidence type="ECO:0000256" key="2">
    <source>
        <dbReference type="ARBA" id="ARBA00022737"/>
    </source>
</evidence>
<feature type="domain" description="SMP" evidence="4">
    <location>
        <begin position="87"/>
        <end position="145"/>
    </location>
</feature>
<dbReference type="Pfam" id="PF04927">
    <property type="entry name" value="SMP"/>
    <property type="match status" value="2"/>
</dbReference>
<gene>
    <name evidence="5" type="ORF">R1sor_012223</name>
</gene>
<protein>
    <recommendedName>
        <fullName evidence="4">SMP domain-containing protein</fullName>
    </recommendedName>
</protein>
<evidence type="ECO:0000256" key="1">
    <source>
        <dbReference type="ARBA" id="ARBA00010733"/>
    </source>
</evidence>
<evidence type="ECO:0000313" key="6">
    <source>
        <dbReference type="Proteomes" id="UP001633002"/>
    </source>
</evidence>